<evidence type="ECO:0000259" key="1">
    <source>
        <dbReference type="Pfam" id="PF14436"/>
    </source>
</evidence>
<dbReference type="RefSeq" id="WP_059345158.1">
    <property type="nucleotide sequence ID" value="NZ_LNOI01000004.1"/>
</dbReference>
<comment type="caution">
    <text evidence="2">The sequence shown here is derived from an EMBL/GenBank/DDBJ whole genome shotgun (WGS) entry which is preliminary data.</text>
</comment>
<reference evidence="2 3" key="1">
    <citation type="submission" date="2015-11" db="EMBL/GenBank/DDBJ databases">
        <authorList>
            <person name="Nicholson A.C."/>
            <person name="Humrighouse B.W."/>
            <person name="Graziano J."/>
            <person name="Lasker B."/>
            <person name="Whitney A.M."/>
            <person name="Mcquiston J.R."/>
        </authorList>
    </citation>
    <scope>NUCLEOTIDE SEQUENCE [LARGE SCALE GENOMIC DNA]</scope>
    <source>
        <strain evidence="2 3">G4071</strain>
    </source>
</reference>
<sequence length="220" mass="25802">MEYYYYIFSNPVDSKSLSKSELPQICKLKKDLYVIPMLTNSTQGEGPFNSIVDLRKKSIIYSKIQLQKHRERVAANKNVKEIKDFIGIPKESSYELSFIKVFHHINVGKIQKNEVKGVHFFNPDRISILEVVDENKETGVYLAKISKYNEDTKKWVEKKELTHFFPNSWDLNRLFHELNYAYEHKIYEEGNIYLSRTSCGINVKLIIKGTEIITIFPLLN</sequence>
<dbReference type="EMBL" id="LNOI01000004">
    <property type="protein sequence ID" value="KUY17159.1"/>
    <property type="molecule type" value="Genomic_DNA"/>
</dbReference>
<name>A0ABD4DJ35_ELIMR</name>
<evidence type="ECO:0000313" key="2">
    <source>
        <dbReference type="EMBL" id="KUY17159.1"/>
    </source>
</evidence>
<feature type="domain" description="Bacterial EndoU nuclease" evidence="1">
    <location>
        <begin position="101"/>
        <end position="218"/>
    </location>
</feature>
<organism evidence="2 3">
    <name type="scientific">Elizabethkingia miricola</name>
    <name type="common">Chryseobacterium miricola</name>
    <dbReference type="NCBI Taxonomy" id="172045"/>
    <lineage>
        <taxon>Bacteria</taxon>
        <taxon>Pseudomonadati</taxon>
        <taxon>Bacteroidota</taxon>
        <taxon>Flavobacteriia</taxon>
        <taxon>Flavobacteriales</taxon>
        <taxon>Weeksellaceae</taxon>
        <taxon>Elizabethkingia</taxon>
    </lineage>
</organism>
<dbReference type="Pfam" id="PF14436">
    <property type="entry name" value="EndoU_bacteria"/>
    <property type="match status" value="1"/>
</dbReference>
<proteinExistence type="predicted"/>
<accession>A0ABD4DJ35</accession>
<evidence type="ECO:0000313" key="3">
    <source>
        <dbReference type="Proteomes" id="UP000064412"/>
    </source>
</evidence>
<dbReference type="AlphaFoldDB" id="A0ABD4DJ35"/>
<dbReference type="Proteomes" id="UP000064412">
    <property type="component" value="Unassembled WGS sequence"/>
</dbReference>
<gene>
    <name evidence="2" type="ORF">ATB95_12325</name>
</gene>
<dbReference type="InterPro" id="IPR029501">
    <property type="entry name" value="EndoU_bac"/>
</dbReference>
<protein>
    <recommendedName>
        <fullName evidence="1">Bacterial EndoU nuclease domain-containing protein</fullName>
    </recommendedName>
</protein>